<organism evidence="3 4">
    <name type="scientific">Pleurodeles waltl</name>
    <name type="common">Iberian ribbed newt</name>
    <dbReference type="NCBI Taxonomy" id="8319"/>
    <lineage>
        <taxon>Eukaryota</taxon>
        <taxon>Metazoa</taxon>
        <taxon>Chordata</taxon>
        <taxon>Craniata</taxon>
        <taxon>Vertebrata</taxon>
        <taxon>Euteleostomi</taxon>
        <taxon>Amphibia</taxon>
        <taxon>Batrachia</taxon>
        <taxon>Caudata</taxon>
        <taxon>Salamandroidea</taxon>
        <taxon>Salamandridae</taxon>
        <taxon>Pleurodelinae</taxon>
        <taxon>Pleurodeles</taxon>
    </lineage>
</organism>
<dbReference type="EMBL" id="JANPWB010000002">
    <property type="protein sequence ID" value="KAJ1206379.1"/>
    <property type="molecule type" value="Genomic_DNA"/>
</dbReference>
<dbReference type="AlphaFoldDB" id="A0AAV7W2J9"/>
<evidence type="ECO:0000256" key="2">
    <source>
        <dbReference type="SAM" id="MobiDB-lite"/>
    </source>
</evidence>
<feature type="compositionally biased region" description="Low complexity" evidence="2">
    <location>
        <begin position="417"/>
        <end position="435"/>
    </location>
</feature>
<evidence type="ECO:0000256" key="1">
    <source>
        <dbReference type="ARBA" id="ARBA00005277"/>
    </source>
</evidence>
<feature type="compositionally biased region" description="Polar residues" evidence="2">
    <location>
        <begin position="297"/>
        <end position="314"/>
    </location>
</feature>
<dbReference type="PANTHER" id="PTHR46449:SF5">
    <property type="entry name" value="FAMILY WITH SEQUENCE SIMILARITY 47 MEMBER E"/>
    <property type="match status" value="1"/>
</dbReference>
<gene>
    <name evidence="3" type="ORF">NDU88_001784</name>
</gene>
<keyword evidence="4" id="KW-1185">Reference proteome</keyword>
<comment type="similarity">
    <text evidence="1">Belongs to the FAM47 family.</text>
</comment>
<comment type="caution">
    <text evidence="3">The sequence shown here is derived from an EMBL/GenBank/DDBJ whole genome shotgun (WGS) entry which is preliminary data.</text>
</comment>
<accession>A0AAV7W2J9</accession>
<dbReference type="PANTHER" id="PTHR46449">
    <property type="entry name" value="ZGC:158260"/>
    <property type="match status" value="1"/>
</dbReference>
<name>A0AAV7W2J9_PLEWA</name>
<feature type="compositionally biased region" description="Basic and acidic residues" evidence="2">
    <location>
        <begin position="407"/>
        <end position="416"/>
    </location>
</feature>
<dbReference type="GO" id="GO:0045815">
    <property type="term" value="P:transcription initiation-coupled chromatin remodeling"/>
    <property type="evidence" value="ECO:0007669"/>
    <property type="project" value="TreeGrafter"/>
</dbReference>
<evidence type="ECO:0000313" key="3">
    <source>
        <dbReference type="EMBL" id="KAJ1206379.1"/>
    </source>
</evidence>
<evidence type="ECO:0008006" key="5">
    <source>
        <dbReference type="Google" id="ProtNLM"/>
    </source>
</evidence>
<protein>
    <recommendedName>
        <fullName evidence="5">Protein FAM47E</fullName>
    </recommendedName>
</protein>
<dbReference type="InterPro" id="IPR032743">
    <property type="entry name" value="FAM47"/>
</dbReference>
<dbReference type="GO" id="GO:0000785">
    <property type="term" value="C:chromatin"/>
    <property type="evidence" value="ECO:0007669"/>
    <property type="project" value="TreeGrafter"/>
</dbReference>
<proteinExistence type="inferred from homology"/>
<evidence type="ECO:0000313" key="4">
    <source>
        <dbReference type="Proteomes" id="UP001066276"/>
    </source>
</evidence>
<dbReference type="Pfam" id="PF14642">
    <property type="entry name" value="FAM47"/>
    <property type="match status" value="1"/>
</dbReference>
<reference evidence="3" key="1">
    <citation type="journal article" date="2022" name="bioRxiv">
        <title>Sequencing and chromosome-scale assembly of the giantPleurodeles waltlgenome.</title>
        <authorList>
            <person name="Brown T."/>
            <person name="Elewa A."/>
            <person name="Iarovenko S."/>
            <person name="Subramanian E."/>
            <person name="Araus A.J."/>
            <person name="Petzold A."/>
            <person name="Susuki M."/>
            <person name="Suzuki K.-i.T."/>
            <person name="Hayashi T."/>
            <person name="Toyoda A."/>
            <person name="Oliveira C."/>
            <person name="Osipova E."/>
            <person name="Leigh N.D."/>
            <person name="Simon A."/>
            <person name="Yun M.H."/>
        </authorList>
    </citation>
    <scope>NUCLEOTIDE SEQUENCE</scope>
    <source>
        <strain evidence="3">20211129_DDA</strain>
        <tissue evidence="3">Liver</tissue>
    </source>
</reference>
<dbReference type="Proteomes" id="UP001066276">
    <property type="component" value="Chromosome 1_2"/>
</dbReference>
<feature type="region of interest" description="Disordered" evidence="2">
    <location>
        <begin position="407"/>
        <end position="444"/>
    </location>
</feature>
<feature type="region of interest" description="Disordered" evidence="2">
    <location>
        <begin position="296"/>
        <end position="317"/>
    </location>
</feature>
<sequence length="444" mass="51298">MQEQGQYNQQPWYKERVTTKYLKDPHTKRNLSGSLNGSRWRFLDPAVDDFRDGYPPQSSGLSPLQMKDTSPIIHNLHEPSGAREQKRPRKRFTKDQAVFSKLLPLQQARREYIDEIEYGLTQHPLALYPHLEDGIPPELFEDIVDILDPDMRLNSESESCITPVEEQVYKCYIPEKEQHDQQSLKTRDLSTRQSAMSRDSKLKNAYKWIFAHDDVVQEDMTCKRMQNVTPHIPEHVKEATKDFCNWIKSLGGDSYNIDESTIFSLFASGFDTKPALSVPIHVVELNNVPAELRRSVGASQPHSALKTTQASDQEWQPKDSTYHPSWVKIKYGAWYLKPKLWRKLQANEPLRDPRDEEDTMSPASRIRLNQQDAELMELHGTAAFKEFIESKGYRNPEFLTKILAKKDASTLDDRSSRNSASESSKRSSWFRSRSASTHEESLIN</sequence>